<dbReference type="EMBL" id="JAJAGQ010000009">
    <property type="protein sequence ID" value="KAJ8553020.1"/>
    <property type="molecule type" value="Genomic_DNA"/>
</dbReference>
<keyword evidence="3" id="KW-1185">Reference proteome</keyword>
<dbReference type="Proteomes" id="UP001152561">
    <property type="component" value="Unassembled WGS sequence"/>
</dbReference>
<keyword evidence="1" id="KW-1133">Transmembrane helix</keyword>
<accession>A0A9Q1M6D7</accession>
<reference evidence="3" key="1">
    <citation type="journal article" date="2023" name="Proc. Natl. Acad. Sci. U.S.A.">
        <title>Genomic and structural basis for evolution of tropane alkaloid biosynthesis.</title>
        <authorList>
            <person name="Wanga Y.-J."/>
            <person name="Taina T."/>
            <person name="Yua J.-Y."/>
            <person name="Lia J."/>
            <person name="Xua B."/>
            <person name="Chenc J."/>
            <person name="D'Auriad J.C."/>
            <person name="Huanga J.-P."/>
            <person name="Huanga S.-X."/>
        </authorList>
    </citation>
    <scope>NUCLEOTIDE SEQUENCE [LARGE SCALE GENOMIC DNA]</scope>
    <source>
        <strain evidence="3">cv. KIB-2019</strain>
    </source>
</reference>
<dbReference type="PANTHER" id="PTHR36760:SF3">
    <property type="entry name" value="TRANSMEMBRANE PROTEIN"/>
    <property type="match status" value="1"/>
</dbReference>
<name>A0A9Q1M6D7_9SOLA</name>
<dbReference type="OrthoDB" id="1939140at2759"/>
<proteinExistence type="predicted"/>
<feature type="transmembrane region" description="Helical" evidence="1">
    <location>
        <begin position="46"/>
        <end position="70"/>
    </location>
</feature>
<protein>
    <recommendedName>
        <fullName evidence="4">Transmembrane protein</fullName>
    </recommendedName>
</protein>
<sequence>MSELWPQFFHLLKSKFFYLSSFILSHPLYFSYFIFFSPYILKLLSFLSPLFITTTLLLLGLFTISPSLILHNNAKGLTGKDDELDELERFEAYKIVFGTSTNDVQENFVEFLDYASAEESESPILDDDKDQSLTDELGGKSAEMESTTKHVMEEKTLDNFFKEVDEFENTTWSDNVEVKKVDKIIDKQEEPLVRNGLNKNLVNVGIGYGSMRKEKEWKRTLACKLFEERHNVSHSNSEGMDMLWETYEMDTKKNKAKRDNNIKKMKKKAELKKYDEDEQEMNDQLCCLQALKFSTGKMNLGMGRPNLVKISKAFRGFGWLGKNNKKVHCGDGFK</sequence>
<organism evidence="2 3">
    <name type="scientific">Anisodus acutangulus</name>
    <dbReference type="NCBI Taxonomy" id="402998"/>
    <lineage>
        <taxon>Eukaryota</taxon>
        <taxon>Viridiplantae</taxon>
        <taxon>Streptophyta</taxon>
        <taxon>Embryophyta</taxon>
        <taxon>Tracheophyta</taxon>
        <taxon>Spermatophyta</taxon>
        <taxon>Magnoliopsida</taxon>
        <taxon>eudicotyledons</taxon>
        <taxon>Gunneridae</taxon>
        <taxon>Pentapetalae</taxon>
        <taxon>asterids</taxon>
        <taxon>lamiids</taxon>
        <taxon>Solanales</taxon>
        <taxon>Solanaceae</taxon>
        <taxon>Solanoideae</taxon>
        <taxon>Hyoscyameae</taxon>
        <taxon>Anisodus</taxon>
    </lineage>
</organism>
<gene>
    <name evidence="2" type="ORF">K7X08_020413</name>
</gene>
<evidence type="ECO:0008006" key="4">
    <source>
        <dbReference type="Google" id="ProtNLM"/>
    </source>
</evidence>
<keyword evidence="1" id="KW-0812">Transmembrane</keyword>
<dbReference type="PANTHER" id="PTHR36760">
    <property type="entry name" value="ACIDIC LEUCINE-RICH NUCLEAR PHOSPHOPROTEIN 32 FAMILY B PROTEIN"/>
    <property type="match status" value="1"/>
</dbReference>
<evidence type="ECO:0000313" key="2">
    <source>
        <dbReference type="EMBL" id="KAJ8553020.1"/>
    </source>
</evidence>
<evidence type="ECO:0000256" key="1">
    <source>
        <dbReference type="SAM" id="Phobius"/>
    </source>
</evidence>
<dbReference type="AlphaFoldDB" id="A0A9Q1M6D7"/>
<feature type="transmembrane region" description="Helical" evidence="1">
    <location>
        <begin position="16"/>
        <end position="40"/>
    </location>
</feature>
<keyword evidence="1" id="KW-0472">Membrane</keyword>
<comment type="caution">
    <text evidence="2">The sequence shown here is derived from an EMBL/GenBank/DDBJ whole genome shotgun (WGS) entry which is preliminary data.</text>
</comment>
<evidence type="ECO:0000313" key="3">
    <source>
        <dbReference type="Proteomes" id="UP001152561"/>
    </source>
</evidence>